<sequence length="327" mass="37947">MNEIREIKLPQVPNVLKMKKTSLLILFFVGFIATAVAGNVNELKSSKLINKISQRADKYFIFETNSSDYKVVSTKLNTSKLYKKDSEIELYNLKYENKLVLFSILPAKSKQNWTEVDIERISQNVVNFPSLKQMVEEGFKEFDKSGGYNSLYIKRQDIRLVIKKNNRFFVAENCVTEYFSIIEQLLVFPNLMKNGYINIKSPVLSTKEFESKYKAAYKENSPNTLYLSGTGNTGLRRPLEKPLLFHSENLNLFGYDAYKFWQFTDWPTIDGPNYSRGIDRFIYVPELGIIGGSFDAWFVSTSDDDLYSHYINEELLIPNSINDIQRY</sequence>
<evidence type="ECO:0000313" key="1">
    <source>
        <dbReference type="EMBL" id="AOM79196.1"/>
    </source>
</evidence>
<dbReference type="KEGG" id="psty:BFS30_19705"/>
<dbReference type="AlphaFoldDB" id="A0A1D7QKJ8"/>
<proteinExistence type="predicted"/>
<organism evidence="1 2">
    <name type="scientific">Pedobacter steynii</name>
    <dbReference type="NCBI Taxonomy" id="430522"/>
    <lineage>
        <taxon>Bacteria</taxon>
        <taxon>Pseudomonadati</taxon>
        <taxon>Bacteroidota</taxon>
        <taxon>Sphingobacteriia</taxon>
        <taxon>Sphingobacteriales</taxon>
        <taxon>Sphingobacteriaceae</taxon>
        <taxon>Pedobacter</taxon>
    </lineage>
</organism>
<dbReference type="EMBL" id="CP017141">
    <property type="protein sequence ID" value="AOM79196.1"/>
    <property type="molecule type" value="Genomic_DNA"/>
</dbReference>
<protein>
    <submittedName>
        <fullName evidence="1">Uncharacterized protein</fullName>
    </submittedName>
</protein>
<name>A0A1D7QKJ8_9SPHI</name>
<evidence type="ECO:0000313" key="2">
    <source>
        <dbReference type="Proteomes" id="UP000094313"/>
    </source>
</evidence>
<reference evidence="1 2" key="1">
    <citation type="submission" date="2016-08" db="EMBL/GenBank/DDBJ databases">
        <authorList>
            <person name="Seilhamer J.J."/>
        </authorList>
    </citation>
    <scope>NUCLEOTIDE SEQUENCE [LARGE SCALE GENOMIC DNA]</scope>
    <source>
        <strain evidence="1 2">DX4</strain>
    </source>
</reference>
<keyword evidence="2" id="KW-1185">Reference proteome</keyword>
<dbReference type="Proteomes" id="UP000094313">
    <property type="component" value="Chromosome"/>
</dbReference>
<gene>
    <name evidence="1" type="ORF">BFS30_19705</name>
</gene>
<accession>A0A1D7QKJ8</accession>